<dbReference type="EC" id="5.1.1.1" evidence="7"/>
<dbReference type="GO" id="GO:0009252">
    <property type="term" value="P:peptidoglycan biosynthetic process"/>
    <property type="evidence" value="ECO:0007669"/>
    <property type="project" value="TreeGrafter"/>
</dbReference>
<dbReference type="EMBL" id="CP012542">
    <property type="protein sequence ID" value="QCD44845.1"/>
    <property type="molecule type" value="Genomic_DNA"/>
</dbReference>
<sequence>MARIYLDKNAYINNLECIAKKVGDKERVILVLKDNAYGHGATMLAGVAKDIGFKFCAVKNEYEADQLEPFFDKILILSHIPEGNESQRYIYATNCLKALRDIKDGTRVHLAVDTLMHRNGIQMSELDEAFEIIKAKNLVLEGAFTHHRGADELSAEYFVQDQNFKSIKSKILKIASELGFNKLDFHSRASAAFERAFDFDDELVRVGIAQLGYAQFDATLGLKPVLSLWAKKVSSRVLKAGQGVGYGGKFVADSDMNIATYDLGYGDGLLRYNGVGRLCLASNEPLLGRMSMDSFSSKDTGEWVCVFDDARVWAKFFNTIEYEILVKLSPFIKREWR</sequence>
<evidence type="ECO:0000256" key="4">
    <source>
        <dbReference type="PIRSR" id="PIRSR600821-50"/>
    </source>
</evidence>
<proteinExistence type="predicted"/>
<dbReference type="PROSITE" id="PS00395">
    <property type="entry name" value="ALANINE_RACEMASE"/>
    <property type="match status" value="1"/>
</dbReference>
<dbReference type="Gene3D" id="3.20.20.10">
    <property type="entry name" value="Alanine racemase"/>
    <property type="match status" value="1"/>
</dbReference>
<keyword evidence="3 7" id="KW-0413">Isomerase</keyword>
<dbReference type="Proteomes" id="UP000503264">
    <property type="component" value="Chromosome"/>
</dbReference>
<dbReference type="PANTHER" id="PTHR30511:SF0">
    <property type="entry name" value="ALANINE RACEMASE, CATABOLIC-RELATED"/>
    <property type="match status" value="1"/>
</dbReference>
<dbReference type="Pfam" id="PF01168">
    <property type="entry name" value="Ala_racemase_N"/>
    <property type="match status" value="1"/>
</dbReference>
<evidence type="ECO:0000256" key="1">
    <source>
        <dbReference type="ARBA" id="ARBA00001933"/>
    </source>
</evidence>
<gene>
    <name evidence="7" type="primary">alr</name>
    <name evidence="7" type="ORF">CMUC_1064</name>
</gene>
<dbReference type="SUPFAM" id="SSF50621">
    <property type="entry name" value="Alanine racemase C-terminal domain-like"/>
    <property type="match status" value="1"/>
</dbReference>
<dbReference type="InterPro" id="IPR001608">
    <property type="entry name" value="Ala_racemase_N"/>
</dbReference>
<dbReference type="AlphaFoldDB" id="A0A6G5QGM5"/>
<evidence type="ECO:0000259" key="6">
    <source>
        <dbReference type="SMART" id="SM01005"/>
    </source>
</evidence>
<accession>A0A6G5QGM5</accession>
<dbReference type="Pfam" id="PF00842">
    <property type="entry name" value="Ala_racemase_C"/>
    <property type="match status" value="1"/>
</dbReference>
<dbReference type="Gene3D" id="2.40.37.10">
    <property type="entry name" value="Lyase, Ornithine Decarboxylase, Chain A, domain 1"/>
    <property type="match status" value="1"/>
</dbReference>
<dbReference type="InterPro" id="IPR020622">
    <property type="entry name" value="Ala_racemase_pyridoxalP-BS"/>
</dbReference>
<feature type="binding site" evidence="5">
    <location>
        <position position="118"/>
    </location>
    <ligand>
        <name>substrate</name>
    </ligand>
</feature>
<dbReference type="RefSeq" id="WP_171993787.1">
    <property type="nucleotide sequence ID" value="NZ_CP012542.1"/>
</dbReference>
<dbReference type="NCBIfam" id="NF000791">
    <property type="entry name" value="PRK00053.2-2"/>
    <property type="match status" value="1"/>
</dbReference>
<dbReference type="SUPFAM" id="SSF51419">
    <property type="entry name" value="PLP-binding barrel"/>
    <property type="match status" value="1"/>
</dbReference>
<dbReference type="GO" id="GO:0030632">
    <property type="term" value="P:D-alanine biosynthetic process"/>
    <property type="evidence" value="ECO:0007669"/>
    <property type="project" value="TreeGrafter"/>
</dbReference>
<name>A0A6G5QGM5_9BACT</name>
<dbReference type="InterPro" id="IPR000821">
    <property type="entry name" value="Ala_racemase"/>
</dbReference>
<feature type="binding site" evidence="5">
    <location>
        <position position="292"/>
    </location>
    <ligand>
        <name>substrate</name>
    </ligand>
</feature>
<dbReference type="PANTHER" id="PTHR30511">
    <property type="entry name" value="ALANINE RACEMASE"/>
    <property type="match status" value="1"/>
</dbReference>
<dbReference type="GO" id="GO:0008784">
    <property type="term" value="F:alanine racemase activity"/>
    <property type="evidence" value="ECO:0007669"/>
    <property type="project" value="UniProtKB-EC"/>
</dbReference>
<keyword evidence="2 4" id="KW-0663">Pyridoxal phosphate</keyword>
<dbReference type="GO" id="GO:0005829">
    <property type="term" value="C:cytosol"/>
    <property type="evidence" value="ECO:0007669"/>
    <property type="project" value="TreeGrafter"/>
</dbReference>
<protein>
    <submittedName>
        <fullName evidence="7">Alanine racemase</fullName>
        <ecNumber evidence="7">5.1.1.1</ecNumber>
    </submittedName>
</protein>
<evidence type="ECO:0000256" key="3">
    <source>
        <dbReference type="ARBA" id="ARBA00023235"/>
    </source>
</evidence>
<dbReference type="InterPro" id="IPR009006">
    <property type="entry name" value="Ala_racemase/Decarboxylase_C"/>
</dbReference>
<dbReference type="SMART" id="SM01005">
    <property type="entry name" value="Ala_racemase_C"/>
    <property type="match status" value="1"/>
</dbReference>
<keyword evidence="8" id="KW-1185">Reference proteome</keyword>
<feature type="domain" description="Alanine racemase C-terminal" evidence="6">
    <location>
        <begin position="225"/>
        <end position="337"/>
    </location>
</feature>
<dbReference type="GO" id="GO:0030170">
    <property type="term" value="F:pyridoxal phosphate binding"/>
    <property type="evidence" value="ECO:0007669"/>
    <property type="project" value="TreeGrafter"/>
</dbReference>
<evidence type="ECO:0000313" key="8">
    <source>
        <dbReference type="Proteomes" id="UP000503264"/>
    </source>
</evidence>
<organism evidence="7 8">
    <name type="scientific">Campylobacter mucosalis CCUG 21559</name>
    <dbReference type="NCBI Taxonomy" id="1032067"/>
    <lineage>
        <taxon>Bacteria</taxon>
        <taxon>Pseudomonadati</taxon>
        <taxon>Campylobacterota</taxon>
        <taxon>Epsilonproteobacteria</taxon>
        <taxon>Campylobacterales</taxon>
        <taxon>Campylobacteraceae</taxon>
        <taxon>Campylobacter</taxon>
    </lineage>
</organism>
<feature type="modified residue" description="N6-(pyridoxal phosphate)lysine" evidence="4">
    <location>
        <position position="33"/>
    </location>
</feature>
<reference evidence="7 8" key="1">
    <citation type="submission" date="2016-07" db="EMBL/GenBank/DDBJ databases">
        <title>Comparative genomics of the Campylobacter concisus group.</title>
        <authorList>
            <person name="Miller W.G."/>
            <person name="Yee E."/>
            <person name="Chapman M.H."/>
            <person name="Huynh S."/>
            <person name="Bono J.L."/>
            <person name="On S.L.W."/>
            <person name="StLeger J."/>
            <person name="Foster G."/>
            <person name="Parker C.T."/>
        </authorList>
    </citation>
    <scope>NUCLEOTIDE SEQUENCE [LARGE SCALE GENOMIC DNA]</scope>
    <source>
        <strain evidence="7 8">CCUG 21559</strain>
    </source>
</reference>
<evidence type="ECO:0000256" key="5">
    <source>
        <dbReference type="PIRSR" id="PIRSR600821-52"/>
    </source>
</evidence>
<evidence type="ECO:0000313" key="7">
    <source>
        <dbReference type="EMBL" id="QCD44845.1"/>
    </source>
</evidence>
<evidence type="ECO:0000256" key="2">
    <source>
        <dbReference type="ARBA" id="ARBA00022898"/>
    </source>
</evidence>
<dbReference type="PRINTS" id="PR00992">
    <property type="entry name" value="ALARACEMASE"/>
</dbReference>
<comment type="cofactor">
    <cofactor evidence="1 4">
        <name>pyridoxal 5'-phosphate</name>
        <dbReference type="ChEBI" id="CHEBI:597326"/>
    </cofactor>
</comment>
<dbReference type="InterPro" id="IPR029066">
    <property type="entry name" value="PLP-binding_barrel"/>
</dbReference>
<dbReference type="InterPro" id="IPR011079">
    <property type="entry name" value="Ala_racemase_C"/>
</dbReference>